<reference evidence="2 3" key="1">
    <citation type="submission" date="2016-04" db="EMBL/GenBank/DDBJ databases">
        <title>Complete genome sequence of Dokdonella koreensis DS-123T.</title>
        <authorList>
            <person name="Kim J.F."/>
            <person name="Lee H."/>
            <person name="Kwak M.-J."/>
        </authorList>
    </citation>
    <scope>NUCLEOTIDE SEQUENCE [LARGE SCALE GENOMIC DNA]</scope>
    <source>
        <strain evidence="2 3">DS-123</strain>
    </source>
</reference>
<gene>
    <name evidence="2" type="ORF">I596_1265</name>
</gene>
<organism evidence="2 3">
    <name type="scientific">Dokdonella koreensis DS-123</name>
    <dbReference type="NCBI Taxonomy" id="1300342"/>
    <lineage>
        <taxon>Bacteria</taxon>
        <taxon>Pseudomonadati</taxon>
        <taxon>Pseudomonadota</taxon>
        <taxon>Gammaproteobacteria</taxon>
        <taxon>Lysobacterales</taxon>
        <taxon>Rhodanobacteraceae</taxon>
        <taxon>Dokdonella</taxon>
    </lineage>
</organism>
<feature type="region of interest" description="Disordered" evidence="1">
    <location>
        <begin position="154"/>
        <end position="202"/>
    </location>
</feature>
<feature type="region of interest" description="Disordered" evidence="1">
    <location>
        <begin position="1"/>
        <end position="47"/>
    </location>
</feature>
<keyword evidence="3" id="KW-1185">Reference proteome</keyword>
<feature type="compositionally biased region" description="Polar residues" evidence="1">
    <location>
        <begin position="180"/>
        <end position="190"/>
    </location>
</feature>
<dbReference type="KEGG" id="dko:I596_1265"/>
<dbReference type="Proteomes" id="UP000076830">
    <property type="component" value="Chromosome"/>
</dbReference>
<dbReference type="AlphaFoldDB" id="A0A160DSN9"/>
<protein>
    <submittedName>
        <fullName evidence="2">Uncharacterized protein</fullName>
    </submittedName>
</protein>
<sequence length="202" mass="21289">MRAGRDVGHGGVSPRVAAPVQSRTGKAPTMAGSGRATHSHRATNTAQNRSRCAIVLAMACRWRAFPPRRALSGPAAADAGAPAPSRYRAVTARPVPAARAAPTPALRPRHPTMAIRLPRSCPHPDKPGASTRPASAAFIVPHGDLSTVCPRRCAFGPQSASRDGKTKRRRLESAAPASSARHTSTANRSRTAGECRSARHRR</sequence>
<evidence type="ECO:0000313" key="3">
    <source>
        <dbReference type="Proteomes" id="UP000076830"/>
    </source>
</evidence>
<evidence type="ECO:0000256" key="1">
    <source>
        <dbReference type="SAM" id="MobiDB-lite"/>
    </source>
</evidence>
<evidence type="ECO:0000313" key="2">
    <source>
        <dbReference type="EMBL" id="ANB17295.1"/>
    </source>
</evidence>
<accession>A0A160DSN9</accession>
<name>A0A160DSN9_9GAMM</name>
<feature type="compositionally biased region" description="Basic and acidic residues" evidence="1">
    <location>
        <begin position="191"/>
        <end position="202"/>
    </location>
</feature>
<proteinExistence type="predicted"/>
<dbReference type="EMBL" id="CP015249">
    <property type="protein sequence ID" value="ANB17295.1"/>
    <property type="molecule type" value="Genomic_DNA"/>
</dbReference>